<dbReference type="RefSeq" id="WP_264280732.1">
    <property type="nucleotide sequence ID" value="NZ_CP107006.1"/>
</dbReference>
<sequence>MRIIIQASWLLVDSPADTGHVYWDFLYALCGQHPEVQFFLVVDSAWQKKLPLPANATVVEKVAGTGAMGQWWWRNYTWPSLVKKYEADLALVIDDVLPTRAGVPTWLVLMHQAAPLRSKDAEKYIGNYRGVITLSNWMKQQVLDKHPGLEDRVHTLAPGSISAIRPVEWEEREEFKRELTGGVEYFAAVGSFHPDNNILPLLKAFSKLKGRLHSNLKLVIAGRATRAGAQLADSLASYRYRDDVVWVKDATSHRLARLIASAYAVVHVATQEGVALPVLAAQVAQVPVVALAGGTGQEAGGEAALYAETGNIDELAEKMGALYKDEMLRNRLLSQIPPTAAEAGWQRFSAAVWELMLPETPVINN</sequence>
<feature type="domain" description="Glycosyl transferase family 1" evidence="2">
    <location>
        <begin position="172"/>
        <end position="332"/>
    </location>
</feature>
<evidence type="ECO:0000313" key="4">
    <source>
        <dbReference type="Proteomes" id="UP001162741"/>
    </source>
</evidence>
<accession>A0ABY6J2T3</accession>
<dbReference type="EC" id="2.4.-.-" evidence="3"/>
<dbReference type="EMBL" id="CP107006">
    <property type="protein sequence ID" value="UYQ92477.1"/>
    <property type="molecule type" value="Genomic_DNA"/>
</dbReference>
<gene>
    <name evidence="3" type="ORF">MKQ68_20550</name>
</gene>
<evidence type="ECO:0000313" key="3">
    <source>
        <dbReference type="EMBL" id="UYQ92477.1"/>
    </source>
</evidence>
<keyword evidence="1 3" id="KW-0808">Transferase</keyword>
<dbReference type="SUPFAM" id="SSF53756">
    <property type="entry name" value="UDP-Glycosyltransferase/glycogen phosphorylase"/>
    <property type="match status" value="1"/>
</dbReference>
<protein>
    <submittedName>
        <fullName evidence="3">Glycosyltransferase</fullName>
        <ecNumber evidence="3">2.4.-.-</ecNumber>
    </submittedName>
</protein>
<evidence type="ECO:0000259" key="2">
    <source>
        <dbReference type="Pfam" id="PF00534"/>
    </source>
</evidence>
<dbReference type="Pfam" id="PF00534">
    <property type="entry name" value="Glycos_transf_1"/>
    <property type="match status" value="1"/>
</dbReference>
<dbReference type="PANTHER" id="PTHR46401:SF2">
    <property type="entry name" value="GLYCOSYLTRANSFERASE WBBK-RELATED"/>
    <property type="match status" value="1"/>
</dbReference>
<evidence type="ECO:0000256" key="1">
    <source>
        <dbReference type="ARBA" id="ARBA00022679"/>
    </source>
</evidence>
<reference evidence="3" key="1">
    <citation type="submission" date="2022-10" db="EMBL/GenBank/DDBJ databases">
        <title>Chitinophaga sp. nov., isolated from soil.</title>
        <authorList>
            <person name="Jeon C.O."/>
        </authorList>
    </citation>
    <scope>NUCLEOTIDE SEQUENCE</scope>
    <source>
        <strain evidence="3">R8</strain>
    </source>
</reference>
<organism evidence="3 4">
    <name type="scientific">Chitinophaga horti</name>
    <dbReference type="NCBI Taxonomy" id="2920382"/>
    <lineage>
        <taxon>Bacteria</taxon>
        <taxon>Pseudomonadati</taxon>
        <taxon>Bacteroidota</taxon>
        <taxon>Chitinophagia</taxon>
        <taxon>Chitinophagales</taxon>
        <taxon>Chitinophagaceae</taxon>
        <taxon>Chitinophaga</taxon>
    </lineage>
</organism>
<dbReference type="Gene3D" id="3.40.50.2000">
    <property type="entry name" value="Glycogen Phosphorylase B"/>
    <property type="match status" value="1"/>
</dbReference>
<name>A0ABY6J2T3_9BACT</name>
<dbReference type="GO" id="GO:0016757">
    <property type="term" value="F:glycosyltransferase activity"/>
    <property type="evidence" value="ECO:0007669"/>
    <property type="project" value="UniProtKB-KW"/>
</dbReference>
<proteinExistence type="predicted"/>
<dbReference type="PANTHER" id="PTHR46401">
    <property type="entry name" value="GLYCOSYLTRANSFERASE WBBK-RELATED"/>
    <property type="match status" value="1"/>
</dbReference>
<keyword evidence="3" id="KW-0328">Glycosyltransferase</keyword>
<dbReference type="InterPro" id="IPR001296">
    <property type="entry name" value="Glyco_trans_1"/>
</dbReference>
<keyword evidence="4" id="KW-1185">Reference proteome</keyword>
<dbReference type="Proteomes" id="UP001162741">
    <property type="component" value="Chromosome"/>
</dbReference>